<dbReference type="PANTHER" id="PTHR11956">
    <property type="entry name" value="ARGINYL-TRNA SYNTHETASE"/>
    <property type="match status" value="1"/>
</dbReference>
<evidence type="ECO:0000256" key="3">
    <source>
        <dbReference type="ARBA" id="ARBA00022598"/>
    </source>
</evidence>
<dbReference type="SUPFAM" id="SSF47323">
    <property type="entry name" value="Anticodon-binding domain of a subclass of class I aminoacyl-tRNA synthetases"/>
    <property type="match status" value="1"/>
</dbReference>
<dbReference type="Gene3D" id="3.40.50.620">
    <property type="entry name" value="HUPs"/>
    <property type="match status" value="1"/>
</dbReference>
<keyword evidence="3 9" id="KW-0436">Ligase</keyword>
<evidence type="ECO:0000256" key="5">
    <source>
        <dbReference type="ARBA" id="ARBA00022840"/>
    </source>
</evidence>
<dbReference type="InterPro" id="IPR014729">
    <property type="entry name" value="Rossmann-like_a/b/a_fold"/>
</dbReference>
<keyword evidence="7 9" id="KW-0030">Aminoacyl-tRNA synthetase</keyword>
<evidence type="ECO:0000313" key="12">
    <source>
        <dbReference type="Proteomes" id="UP000007800"/>
    </source>
</evidence>
<sequence length="213" mass="24251">MAGGIILLKLNSNTSALVSSVAEDRARKELESRLNAGEGEAAGRSTGLTEEEFDRASKIIGVASVRYFDLRQNRTTNYIFNFDKMLDPKGNTAVFLLYAYARICSILRKANFDYHSGLDYSSEEVVITEEKERSLALEILRFAEVMQSVLSDLQCHRLCEYMWDLTNRFTAFYTECKVVGSDQERSRLLLCEATRRVLAQCFDILDITPLERI</sequence>
<evidence type="ECO:0000256" key="9">
    <source>
        <dbReference type="RuleBase" id="RU363038"/>
    </source>
</evidence>
<dbReference type="AlphaFoldDB" id="C5M1B1"/>
<dbReference type="OrthoDB" id="68056at2759"/>
<keyword evidence="4 9" id="KW-0547">Nucleotide-binding</keyword>
<dbReference type="InterPro" id="IPR035684">
    <property type="entry name" value="ArgRS_core"/>
</dbReference>
<dbReference type="InParanoid" id="C5M1B1"/>
<dbReference type="SMART" id="SM00836">
    <property type="entry name" value="DALR_1"/>
    <property type="match status" value="1"/>
</dbReference>
<feature type="domain" description="DALR anticodon binding" evidence="10">
    <location>
        <begin position="96"/>
        <end position="213"/>
    </location>
</feature>
<dbReference type="EMBL" id="GG687290">
    <property type="protein sequence ID" value="EEQ97233.1"/>
    <property type="molecule type" value="Genomic_DNA"/>
</dbReference>
<proteinExistence type="inferred from homology"/>
<dbReference type="GO" id="GO:0006420">
    <property type="term" value="P:arginyl-tRNA aminoacylation"/>
    <property type="evidence" value="ECO:0007669"/>
    <property type="project" value="InterPro"/>
</dbReference>
<evidence type="ECO:0000313" key="11">
    <source>
        <dbReference type="EMBL" id="EEQ97233.1"/>
    </source>
</evidence>
<dbReference type="EC" id="6.1.1.19" evidence="2"/>
<protein>
    <recommendedName>
        <fullName evidence="2">arginine--tRNA ligase</fullName>
        <ecNumber evidence="2">6.1.1.19</ecNumber>
    </recommendedName>
</protein>
<evidence type="ECO:0000256" key="4">
    <source>
        <dbReference type="ARBA" id="ARBA00022741"/>
    </source>
</evidence>
<keyword evidence="12" id="KW-1185">Reference proteome</keyword>
<dbReference type="Proteomes" id="UP000007800">
    <property type="component" value="Unassembled WGS sequence"/>
</dbReference>
<reference evidence="11 12" key="1">
    <citation type="submission" date="2008-07" db="EMBL/GenBank/DDBJ databases">
        <authorList>
            <person name="El-Sayed N."/>
            <person name="Caler E."/>
            <person name="Inman J."/>
            <person name="Amedeo P."/>
            <person name="Hass B."/>
            <person name="Wortman J."/>
        </authorList>
    </citation>
    <scope>NUCLEOTIDE SEQUENCE [LARGE SCALE GENOMIC DNA]</scope>
    <source>
        <strain evidence="12">ATCC 50983 / TXsc</strain>
    </source>
</reference>
<keyword evidence="6 9" id="KW-0648">Protein biosynthesis</keyword>
<evidence type="ECO:0000256" key="7">
    <source>
        <dbReference type="ARBA" id="ARBA00023146"/>
    </source>
</evidence>
<dbReference type="GO" id="GO:0004814">
    <property type="term" value="F:arginine-tRNA ligase activity"/>
    <property type="evidence" value="ECO:0007669"/>
    <property type="project" value="UniProtKB-EC"/>
</dbReference>
<accession>C5M1B1</accession>
<dbReference type="OMA" id="RECRDMS"/>
<evidence type="ECO:0000256" key="6">
    <source>
        <dbReference type="ARBA" id="ARBA00022917"/>
    </source>
</evidence>
<dbReference type="SUPFAM" id="SSF52374">
    <property type="entry name" value="Nucleotidylyl transferase"/>
    <property type="match status" value="1"/>
</dbReference>
<dbReference type="PANTHER" id="PTHR11956:SF5">
    <property type="entry name" value="ARGININE--TRNA LIGASE, CYTOPLASMIC"/>
    <property type="match status" value="1"/>
</dbReference>
<dbReference type="Gene3D" id="1.10.730.10">
    <property type="entry name" value="Isoleucyl-tRNA Synthetase, Domain 1"/>
    <property type="match status" value="1"/>
</dbReference>
<dbReference type="InterPro" id="IPR001278">
    <property type="entry name" value="Arg-tRNA-ligase"/>
</dbReference>
<evidence type="ECO:0000256" key="8">
    <source>
        <dbReference type="ARBA" id="ARBA00049339"/>
    </source>
</evidence>
<dbReference type="GeneID" id="9054381"/>
<comment type="catalytic activity">
    <reaction evidence="8">
        <text>tRNA(Arg) + L-arginine + ATP = L-arginyl-tRNA(Arg) + AMP + diphosphate</text>
        <dbReference type="Rhea" id="RHEA:20301"/>
        <dbReference type="Rhea" id="RHEA-COMP:9658"/>
        <dbReference type="Rhea" id="RHEA-COMP:9673"/>
        <dbReference type="ChEBI" id="CHEBI:30616"/>
        <dbReference type="ChEBI" id="CHEBI:32682"/>
        <dbReference type="ChEBI" id="CHEBI:33019"/>
        <dbReference type="ChEBI" id="CHEBI:78442"/>
        <dbReference type="ChEBI" id="CHEBI:78513"/>
        <dbReference type="ChEBI" id="CHEBI:456215"/>
        <dbReference type="EC" id="6.1.1.19"/>
    </reaction>
</comment>
<organism evidence="12">
    <name type="scientific">Perkinsus marinus (strain ATCC 50983 / TXsc)</name>
    <dbReference type="NCBI Taxonomy" id="423536"/>
    <lineage>
        <taxon>Eukaryota</taxon>
        <taxon>Sar</taxon>
        <taxon>Alveolata</taxon>
        <taxon>Perkinsozoa</taxon>
        <taxon>Perkinsea</taxon>
        <taxon>Perkinsida</taxon>
        <taxon>Perkinsidae</taxon>
        <taxon>Perkinsus</taxon>
    </lineage>
</organism>
<dbReference type="Pfam" id="PF05746">
    <property type="entry name" value="DALR_1"/>
    <property type="match status" value="1"/>
</dbReference>
<keyword evidence="5 9" id="KW-0067">ATP-binding</keyword>
<dbReference type="Pfam" id="PF00750">
    <property type="entry name" value="tRNA-synt_1d"/>
    <property type="match status" value="1"/>
</dbReference>
<dbReference type="RefSeq" id="XP_002764516.1">
    <property type="nucleotide sequence ID" value="XM_002764470.1"/>
</dbReference>
<dbReference type="InterPro" id="IPR008909">
    <property type="entry name" value="DALR_anticod-bd"/>
</dbReference>
<evidence type="ECO:0000259" key="10">
    <source>
        <dbReference type="SMART" id="SM00836"/>
    </source>
</evidence>
<dbReference type="InterPro" id="IPR009080">
    <property type="entry name" value="tRNAsynth_Ia_anticodon-bd"/>
</dbReference>
<evidence type="ECO:0000256" key="2">
    <source>
        <dbReference type="ARBA" id="ARBA00012837"/>
    </source>
</evidence>
<dbReference type="GO" id="GO:0005524">
    <property type="term" value="F:ATP binding"/>
    <property type="evidence" value="ECO:0007669"/>
    <property type="project" value="UniProtKB-KW"/>
</dbReference>
<comment type="similarity">
    <text evidence="1 9">Belongs to the class-I aminoacyl-tRNA synthetase family.</text>
</comment>
<gene>
    <name evidence="11" type="ORF">Pmar_PMAR024672</name>
</gene>
<evidence type="ECO:0000256" key="1">
    <source>
        <dbReference type="ARBA" id="ARBA00005594"/>
    </source>
</evidence>
<dbReference type="FunFam" id="1.10.730.10:FF:000006">
    <property type="entry name" value="Arginyl-tRNA synthetase 2, mitochondrial"/>
    <property type="match status" value="1"/>
</dbReference>
<name>C5M1B1_PERM5</name>